<dbReference type="PANTHER" id="PTHR47936:SF3">
    <property type="entry name" value="PENTACOTRIPEPTIDE-REPEAT REGION OF PRORP DOMAIN-CONTAINING PROTEIN"/>
    <property type="match status" value="1"/>
</dbReference>
<feature type="repeat" description="PPR" evidence="3">
    <location>
        <begin position="243"/>
        <end position="277"/>
    </location>
</feature>
<dbReference type="EMBL" id="OX459125">
    <property type="protein sequence ID" value="CAI9117137.1"/>
    <property type="molecule type" value="Genomic_DNA"/>
</dbReference>
<dbReference type="Gene3D" id="1.25.40.10">
    <property type="entry name" value="Tetratricopeptide repeat domain"/>
    <property type="match status" value="1"/>
</dbReference>
<dbReference type="Pfam" id="PF13041">
    <property type="entry name" value="PPR_2"/>
    <property type="match status" value="1"/>
</dbReference>
<dbReference type="PROSITE" id="PS51375">
    <property type="entry name" value="PPR"/>
    <property type="match status" value="3"/>
</dbReference>
<feature type="repeat" description="PPR" evidence="3">
    <location>
        <begin position="278"/>
        <end position="312"/>
    </location>
</feature>
<keyword evidence="2" id="KW-0677">Repeat</keyword>
<dbReference type="InterPro" id="IPR011990">
    <property type="entry name" value="TPR-like_helical_dom_sf"/>
</dbReference>
<accession>A0AAV1EC00</accession>
<keyword evidence="5" id="KW-1185">Reference proteome</keyword>
<dbReference type="InterPro" id="IPR002885">
    <property type="entry name" value="PPR_rpt"/>
</dbReference>
<feature type="repeat" description="PPR" evidence="3">
    <location>
        <begin position="348"/>
        <end position="382"/>
    </location>
</feature>
<dbReference type="NCBIfam" id="TIGR00756">
    <property type="entry name" value="PPR"/>
    <property type="match status" value="1"/>
</dbReference>
<proteinExistence type="inferred from homology"/>
<evidence type="ECO:0000313" key="4">
    <source>
        <dbReference type="EMBL" id="CAI9117137.1"/>
    </source>
</evidence>
<comment type="similarity">
    <text evidence="1">Belongs to the PPR family. P subfamily.</text>
</comment>
<reference evidence="4" key="1">
    <citation type="submission" date="2023-03" db="EMBL/GenBank/DDBJ databases">
        <authorList>
            <person name="Julca I."/>
        </authorList>
    </citation>
    <scope>NUCLEOTIDE SEQUENCE</scope>
</reference>
<dbReference type="PANTHER" id="PTHR47936">
    <property type="entry name" value="PPR_LONG DOMAIN-CONTAINING PROTEIN"/>
    <property type="match status" value="1"/>
</dbReference>
<evidence type="ECO:0000256" key="1">
    <source>
        <dbReference type="ARBA" id="ARBA00007626"/>
    </source>
</evidence>
<gene>
    <name evidence="4" type="ORF">OLC1_LOCUS23240</name>
</gene>
<evidence type="ECO:0000313" key="5">
    <source>
        <dbReference type="Proteomes" id="UP001161247"/>
    </source>
</evidence>
<protein>
    <submittedName>
        <fullName evidence="4">OLC1v1018479C1</fullName>
    </submittedName>
</protein>
<dbReference type="Proteomes" id="UP001161247">
    <property type="component" value="Chromosome 8"/>
</dbReference>
<evidence type="ECO:0000256" key="3">
    <source>
        <dbReference type="PROSITE-ProRule" id="PRU00708"/>
    </source>
</evidence>
<organism evidence="4 5">
    <name type="scientific">Oldenlandia corymbosa var. corymbosa</name>
    <dbReference type="NCBI Taxonomy" id="529605"/>
    <lineage>
        <taxon>Eukaryota</taxon>
        <taxon>Viridiplantae</taxon>
        <taxon>Streptophyta</taxon>
        <taxon>Embryophyta</taxon>
        <taxon>Tracheophyta</taxon>
        <taxon>Spermatophyta</taxon>
        <taxon>Magnoliopsida</taxon>
        <taxon>eudicotyledons</taxon>
        <taxon>Gunneridae</taxon>
        <taxon>Pentapetalae</taxon>
        <taxon>asterids</taxon>
        <taxon>lamiids</taxon>
        <taxon>Gentianales</taxon>
        <taxon>Rubiaceae</taxon>
        <taxon>Rubioideae</taxon>
        <taxon>Spermacoceae</taxon>
        <taxon>Hedyotis-Oldenlandia complex</taxon>
        <taxon>Oldenlandia</taxon>
    </lineage>
</organism>
<evidence type="ECO:0000256" key="2">
    <source>
        <dbReference type="ARBA" id="ARBA00022737"/>
    </source>
</evidence>
<sequence length="414" mass="46920">MHCDGRLFGSCSVSSSGGSSLDSIESNVFKGEKRCNVINGRDIKLSSTMNTKIVEIIKSGNTDMESKLSFISVGLRVESVREIFLFLNFHKINGLRFFRWLRCYNPKWHRSAEVCSHVICNCGCLGDFKTMKLLLHEFSAERICLDENAFRFLPLFHSSKDSLSKSVTRVVSLLGEVGGSCHKSGIWGLIEMFCSLESFEMARFVIEITGKKDAHINMLVRHRCKREHFEEAKSIIREMQDPTVTSYNYLIGSLCKADKFVEASGLVGEMESKGVHPDDITFDILVHYSCNSGKLDIAKQWIDKMVNSGLCPRISTHGAMLKAFFRAELHQEARNYVIDSTVKFPHSSPIIYSVFADLHQGNGRLKDARDILVEMMAKGLRPNFRIYVKILNQLRKTGRGGQMAQDLEDRYRSL</sequence>
<dbReference type="AlphaFoldDB" id="A0AAV1EC00"/>
<name>A0AAV1EC00_OLDCO</name>